<protein>
    <recommendedName>
        <fullName evidence="3">histidine kinase</fullName>
        <ecNumber evidence="3">2.7.13.3</ecNumber>
    </recommendedName>
</protein>
<evidence type="ECO:0000256" key="6">
    <source>
        <dbReference type="ARBA" id="ARBA00022692"/>
    </source>
</evidence>
<keyword evidence="10 11" id="KW-0472">Membrane</keyword>
<evidence type="ECO:0000256" key="3">
    <source>
        <dbReference type="ARBA" id="ARBA00012438"/>
    </source>
</evidence>
<dbReference type="SMART" id="SM00388">
    <property type="entry name" value="HisKA"/>
    <property type="match status" value="1"/>
</dbReference>
<evidence type="ECO:0000256" key="9">
    <source>
        <dbReference type="ARBA" id="ARBA00023012"/>
    </source>
</evidence>
<keyword evidence="6 11" id="KW-0812">Transmembrane</keyword>
<name>A0ABU6AXU7_9NOCA</name>
<accession>A0ABU6AXU7</accession>
<feature type="domain" description="Histidine kinase" evidence="12">
    <location>
        <begin position="246"/>
        <end position="456"/>
    </location>
</feature>
<dbReference type="InterPro" id="IPR003660">
    <property type="entry name" value="HAMP_dom"/>
</dbReference>
<dbReference type="PANTHER" id="PTHR45436">
    <property type="entry name" value="SENSOR HISTIDINE KINASE YKOH"/>
    <property type="match status" value="1"/>
</dbReference>
<dbReference type="Proteomes" id="UP001348098">
    <property type="component" value="Unassembled WGS sequence"/>
</dbReference>
<keyword evidence="4" id="KW-0597">Phosphoprotein</keyword>
<dbReference type="EC" id="2.7.13.3" evidence="3"/>
<dbReference type="InterPro" id="IPR036097">
    <property type="entry name" value="HisK_dim/P_sf"/>
</dbReference>
<dbReference type="Gene3D" id="1.10.287.130">
    <property type="match status" value="1"/>
</dbReference>
<proteinExistence type="predicted"/>
<dbReference type="RefSeq" id="WP_195078250.1">
    <property type="nucleotide sequence ID" value="NZ_JAYESH010000004.1"/>
</dbReference>
<feature type="domain" description="HAMP" evidence="13">
    <location>
        <begin position="175"/>
        <end position="231"/>
    </location>
</feature>
<evidence type="ECO:0000256" key="5">
    <source>
        <dbReference type="ARBA" id="ARBA00022679"/>
    </source>
</evidence>
<keyword evidence="15" id="KW-1185">Reference proteome</keyword>
<keyword evidence="8 11" id="KW-1133">Transmembrane helix</keyword>
<keyword evidence="9" id="KW-0902">Two-component regulatory system</keyword>
<dbReference type="PROSITE" id="PS50885">
    <property type="entry name" value="HAMP"/>
    <property type="match status" value="1"/>
</dbReference>
<dbReference type="InterPro" id="IPR003661">
    <property type="entry name" value="HisK_dim/P_dom"/>
</dbReference>
<dbReference type="InterPro" id="IPR004358">
    <property type="entry name" value="Sig_transdc_His_kin-like_C"/>
</dbReference>
<dbReference type="Gene3D" id="6.10.340.10">
    <property type="match status" value="1"/>
</dbReference>
<organism evidence="14 15">
    <name type="scientific">Nocardia implantans</name>
    <dbReference type="NCBI Taxonomy" id="3108168"/>
    <lineage>
        <taxon>Bacteria</taxon>
        <taxon>Bacillati</taxon>
        <taxon>Actinomycetota</taxon>
        <taxon>Actinomycetes</taxon>
        <taxon>Mycobacteriales</taxon>
        <taxon>Nocardiaceae</taxon>
        <taxon>Nocardia</taxon>
    </lineage>
</organism>
<evidence type="ECO:0000313" key="15">
    <source>
        <dbReference type="Proteomes" id="UP001348098"/>
    </source>
</evidence>
<evidence type="ECO:0000313" key="14">
    <source>
        <dbReference type="EMBL" id="MEB3512310.1"/>
    </source>
</evidence>
<comment type="subcellular location">
    <subcellularLocation>
        <location evidence="2">Cell membrane</location>
    </subcellularLocation>
</comment>
<dbReference type="CDD" id="cd00082">
    <property type="entry name" value="HisKA"/>
    <property type="match status" value="1"/>
</dbReference>
<dbReference type="SMART" id="SM00387">
    <property type="entry name" value="HATPase_c"/>
    <property type="match status" value="1"/>
</dbReference>
<dbReference type="InterPro" id="IPR036890">
    <property type="entry name" value="HATPase_C_sf"/>
</dbReference>
<dbReference type="InterPro" id="IPR003594">
    <property type="entry name" value="HATPase_dom"/>
</dbReference>
<evidence type="ECO:0000256" key="4">
    <source>
        <dbReference type="ARBA" id="ARBA00022553"/>
    </source>
</evidence>
<keyword evidence="5" id="KW-0808">Transferase</keyword>
<dbReference type="CDD" id="cd00075">
    <property type="entry name" value="HATPase"/>
    <property type="match status" value="1"/>
</dbReference>
<dbReference type="GO" id="GO:0016301">
    <property type="term" value="F:kinase activity"/>
    <property type="evidence" value="ECO:0007669"/>
    <property type="project" value="UniProtKB-KW"/>
</dbReference>
<comment type="caution">
    <text evidence="14">The sequence shown here is derived from an EMBL/GenBank/DDBJ whole genome shotgun (WGS) entry which is preliminary data.</text>
</comment>
<dbReference type="SUPFAM" id="SSF55874">
    <property type="entry name" value="ATPase domain of HSP90 chaperone/DNA topoisomerase II/histidine kinase"/>
    <property type="match status" value="1"/>
</dbReference>
<feature type="transmembrane region" description="Helical" evidence="11">
    <location>
        <begin position="154"/>
        <end position="178"/>
    </location>
</feature>
<comment type="catalytic activity">
    <reaction evidence="1">
        <text>ATP + protein L-histidine = ADP + protein N-phospho-L-histidine.</text>
        <dbReference type="EC" id="2.7.13.3"/>
    </reaction>
</comment>
<dbReference type="EMBL" id="JAYKYQ010000008">
    <property type="protein sequence ID" value="MEB3512310.1"/>
    <property type="molecule type" value="Genomic_DNA"/>
</dbReference>
<evidence type="ECO:0000256" key="10">
    <source>
        <dbReference type="ARBA" id="ARBA00023136"/>
    </source>
</evidence>
<gene>
    <name evidence="14" type="ORF">U3653_19940</name>
</gene>
<evidence type="ECO:0000256" key="8">
    <source>
        <dbReference type="ARBA" id="ARBA00022989"/>
    </source>
</evidence>
<evidence type="ECO:0000256" key="2">
    <source>
        <dbReference type="ARBA" id="ARBA00004236"/>
    </source>
</evidence>
<dbReference type="PROSITE" id="PS50109">
    <property type="entry name" value="HIS_KIN"/>
    <property type="match status" value="1"/>
</dbReference>
<dbReference type="InterPro" id="IPR050428">
    <property type="entry name" value="TCS_sensor_his_kinase"/>
</dbReference>
<evidence type="ECO:0000256" key="7">
    <source>
        <dbReference type="ARBA" id="ARBA00022777"/>
    </source>
</evidence>
<dbReference type="PRINTS" id="PR00344">
    <property type="entry name" value="BCTRLSENSOR"/>
</dbReference>
<evidence type="ECO:0000259" key="13">
    <source>
        <dbReference type="PROSITE" id="PS50885"/>
    </source>
</evidence>
<dbReference type="Gene3D" id="3.30.565.10">
    <property type="entry name" value="Histidine kinase-like ATPase, C-terminal domain"/>
    <property type="match status" value="1"/>
</dbReference>
<reference evidence="14 15" key="1">
    <citation type="submission" date="2023-12" db="EMBL/GenBank/DDBJ databases">
        <title>novel species in genus Nocarida.</title>
        <authorList>
            <person name="Li Z."/>
        </authorList>
    </citation>
    <scope>NUCLEOTIDE SEQUENCE [LARGE SCALE GENOMIC DNA]</scope>
    <source>
        <strain evidence="14 15">CDC186</strain>
    </source>
</reference>
<dbReference type="SUPFAM" id="SSF47384">
    <property type="entry name" value="Homodimeric domain of signal transducing histidine kinase"/>
    <property type="match status" value="1"/>
</dbReference>
<dbReference type="Pfam" id="PF02518">
    <property type="entry name" value="HATPase_c"/>
    <property type="match status" value="1"/>
</dbReference>
<feature type="transmembrane region" description="Helical" evidence="11">
    <location>
        <begin position="23"/>
        <end position="43"/>
    </location>
</feature>
<dbReference type="InterPro" id="IPR005467">
    <property type="entry name" value="His_kinase_dom"/>
</dbReference>
<dbReference type="Pfam" id="PF00512">
    <property type="entry name" value="HisKA"/>
    <property type="match status" value="1"/>
</dbReference>
<dbReference type="PANTHER" id="PTHR45436:SF5">
    <property type="entry name" value="SENSOR HISTIDINE KINASE TRCS"/>
    <property type="match status" value="1"/>
</dbReference>
<evidence type="ECO:0000259" key="12">
    <source>
        <dbReference type="PROSITE" id="PS50109"/>
    </source>
</evidence>
<sequence>MTAPAAAPPGTRRRRSFSLRTRVAGAAAAGAIIIVTLISLISIRAIERNNVRQSDQQLDVAARIVLIEPQIAVRVISLTGLNNNMAVTVRDNGEVVASTPPELPELPVGSRTVPVNGIPYRILTTTEKQPSGRVVALGIPAADAAEATAEQQRWVLGGALLAIAAAAGLGWLLAGAAVRPIVRLTRQVGARSAFPDPSNPQAPVEGAGVHEAEQLADAVNTMLQRVDQAQAQTAAALETARDFAAVSAHELRTPLTAMRTDLEVLRTLDLDEAQRAEILNDLQRSQGRVESTLAALERLATGDLTNERDHVATDVGDLCDQAAHDAMRHFPGLVVRIDSDAELVTRGLPAGLRLAVDNALANSVKHGGATEALVSAHRAPGGHIVISVDDNGRGIPPQEREAVFDRFFRGSQASKGGSGLGLALVAQQAQLHGGRAYFDAGALGGIRLVLDLPERSAT</sequence>
<keyword evidence="7 14" id="KW-0418">Kinase</keyword>
<evidence type="ECO:0000256" key="11">
    <source>
        <dbReference type="SAM" id="Phobius"/>
    </source>
</evidence>
<evidence type="ECO:0000256" key="1">
    <source>
        <dbReference type="ARBA" id="ARBA00000085"/>
    </source>
</evidence>